<dbReference type="GO" id="GO:0006144">
    <property type="term" value="P:purine nucleobase metabolic process"/>
    <property type="evidence" value="ECO:0007669"/>
    <property type="project" value="TreeGrafter"/>
</dbReference>
<comment type="similarity">
    <text evidence="2 10">Belongs to the carbohydrate kinase PfkB family.</text>
</comment>
<name>A0AAV5VZI3_9BILA</name>
<proteinExistence type="inferred from homology"/>
<keyword evidence="8 10" id="KW-0067">ATP-binding</keyword>
<dbReference type="PRINTS" id="PR00989">
    <property type="entry name" value="ADENOKINASE"/>
</dbReference>
<organism evidence="12 13">
    <name type="scientific">Pristionchus fissidentatus</name>
    <dbReference type="NCBI Taxonomy" id="1538716"/>
    <lineage>
        <taxon>Eukaryota</taxon>
        <taxon>Metazoa</taxon>
        <taxon>Ecdysozoa</taxon>
        <taxon>Nematoda</taxon>
        <taxon>Chromadorea</taxon>
        <taxon>Rhabditida</taxon>
        <taxon>Rhabditina</taxon>
        <taxon>Diplogasteromorpha</taxon>
        <taxon>Diplogasteroidea</taxon>
        <taxon>Neodiplogasteridae</taxon>
        <taxon>Pristionchus</taxon>
    </lineage>
</organism>
<dbReference type="GO" id="GO:0006166">
    <property type="term" value="P:purine ribonucleoside salvage"/>
    <property type="evidence" value="ECO:0007669"/>
    <property type="project" value="UniProtKB-KW"/>
</dbReference>
<dbReference type="GO" id="GO:0005634">
    <property type="term" value="C:nucleus"/>
    <property type="evidence" value="ECO:0007669"/>
    <property type="project" value="UniProtKB-SubCell"/>
</dbReference>
<feature type="domain" description="Carbohydrate kinase PfkB" evidence="11">
    <location>
        <begin position="32"/>
        <end position="341"/>
    </location>
</feature>
<evidence type="ECO:0000256" key="6">
    <source>
        <dbReference type="ARBA" id="ARBA00022741"/>
    </source>
</evidence>
<comment type="caution">
    <text evidence="12">The sequence shown here is derived from an EMBL/GenBank/DDBJ whole genome shotgun (WGS) entry which is preliminary data.</text>
</comment>
<dbReference type="Proteomes" id="UP001432322">
    <property type="component" value="Unassembled WGS sequence"/>
</dbReference>
<dbReference type="GO" id="GO:0004001">
    <property type="term" value="F:adenosine kinase activity"/>
    <property type="evidence" value="ECO:0007669"/>
    <property type="project" value="UniProtKB-UniRule"/>
</dbReference>
<dbReference type="InterPro" id="IPR011611">
    <property type="entry name" value="PfkB_dom"/>
</dbReference>
<evidence type="ECO:0000313" key="12">
    <source>
        <dbReference type="EMBL" id="GMT23890.1"/>
    </source>
</evidence>
<protein>
    <recommendedName>
        <fullName evidence="3 10">Adenosine kinase</fullName>
        <shortName evidence="10">AK</shortName>
        <ecNumber evidence="3 10">2.7.1.20</ecNumber>
    </recommendedName>
    <alternativeName>
        <fullName evidence="10">Adenosine 5'-phosphotransferase</fullName>
    </alternativeName>
</protein>
<evidence type="ECO:0000259" key="11">
    <source>
        <dbReference type="Pfam" id="PF00294"/>
    </source>
</evidence>
<evidence type="ECO:0000256" key="4">
    <source>
        <dbReference type="ARBA" id="ARBA00022679"/>
    </source>
</evidence>
<comment type="pathway">
    <text evidence="1 10">Purine metabolism; AMP biosynthesis via salvage pathway; AMP from adenosine: step 1/1.</text>
</comment>
<keyword evidence="4 10" id="KW-0808">Transferase</keyword>
<evidence type="ECO:0000256" key="3">
    <source>
        <dbReference type="ARBA" id="ARBA00012119"/>
    </source>
</evidence>
<dbReference type="SUPFAM" id="SSF53613">
    <property type="entry name" value="Ribokinase-like"/>
    <property type="match status" value="1"/>
</dbReference>
<dbReference type="GO" id="GO:0005524">
    <property type="term" value="F:ATP binding"/>
    <property type="evidence" value="ECO:0007669"/>
    <property type="project" value="UniProtKB-UniRule"/>
</dbReference>
<dbReference type="GO" id="GO:0005829">
    <property type="term" value="C:cytosol"/>
    <property type="evidence" value="ECO:0007669"/>
    <property type="project" value="TreeGrafter"/>
</dbReference>
<dbReference type="PROSITE" id="PS00584">
    <property type="entry name" value="PFKB_KINASES_2"/>
    <property type="match status" value="1"/>
</dbReference>
<dbReference type="InterPro" id="IPR002173">
    <property type="entry name" value="Carboh/pur_kinase_PfkB_CS"/>
</dbReference>
<sequence length="347" mass="37950">RREMAASLPDGILLGMGNPLLDLQATVEKPFLDKWGLKENDAILCDDSHVAMFEELAKDHKVEYIPGGATQNSLRVCQWMLNVPNKTTFFGAIGNDSYGKLLNEKAREAGVNVQYQVTEGIKTGTCAALINGMHRSLCAHLAAANTFKHDHIKKAENWALVQKAQFYYSAGFFLTVCPEAIVTVASDMCARNRPVLINLAAPFIPQFFYEPLTKAIYYADYVFGNEDEAASYAKAAGLTTTDLKEIAKHLAGQDKANKERKRVVIFTQGADPVLIVSGDSVTEVPVDRLPKEKIVDTNAAGDAFVGGFLSQFIQGKSDIDCIKAGNYAASEIIQQQGCTFPPACKYH</sequence>
<dbReference type="InterPro" id="IPR001805">
    <property type="entry name" value="Adenokinase"/>
</dbReference>
<evidence type="ECO:0000256" key="7">
    <source>
        <dbReference type="ARBA" id="ARBA00022777"/>
    </source>
</evidence>
<keyword evidence="10" id="KW-0539">Nucleus</keyword>
<accession>A0AAV5VZI3</accession>
<dbReference type="PANTHER" id="PTHR45769">
    <property type="entry name" value="ADENOSINE KINASE"/>
    <property type="match status" value="1"/>
</dbReference>
<gene>
    <name evidence="12" type="ORF">PFISCL1PPCAC_15187</name>
</gene>
<comment type="subcellular location">
    <subcellularLocation>
        <location evidence="10">Nucleus</location>
    </subcellularLocation>
</comment>
<evidence type="ECO:0000313" key="13">
    <source>
        <dbReference type="Proteomes" id="UP001432322"/>
    </source>
</evidence>
<dbReference type="EMBL" id="BTSY01000004">
    <property type="protein sequence ID" value="GMT23890.1"/>
    <property type="molecule type" value="Genomic_DNA"/>
</dbReference>
<dbReference type="InterPro" id="IPR029056">
    <property type="entry name" value="Ribokinase-like"/>
</dbReference>
<comment type="cofactor">
    <cofactor evidence="10">
        <name>Mg(2+)</name>
        <dbReference type="ChEBI" id="CHEBI:18420"/>
    </cofactor>
    <text evidence="10">Binds 3 Mg(2+) ions per subunit.</text>
</comment>
<keyword evidence="13" id="KW-1185">Reference proteome</keyword>
<keyword evidence="7 10" id="KW-0418">Kinase</keyword>
<comment type="function">
    <text evidence="10">ATP dependent phosphorylation of adenosine and other related nucleoside analogs to monophosphate derivatives.</text>
</comment>
<feature type="active site" description="Proton acceptor" evidence="9">
    <location>
        <position position="302"/>
    </location>
</feature>
<dbReference type="Gene3D" id="3.30.1110.10">
    <property type="match status" value="1"/>
</dbReference>
<evidence type="ECO:0000256" key="2">
    <source>
        <dbReference type="ARBA" id="ARBA00010688"/>
    </source>
</evidence>
<dbReference type="Gene3D" id="3.40.1190.20">
    <property type="match status" value="1"/>
</dbReference>
<evidence type="ECO:0000256" key="1">
    <source>
        <dbReference type="ARBA" id="ARBA00004801"/>
    </source>
</evidence>
<keyword evidence="6 10" id="KW-0547">Nucleotide-binding</keyword>
<keyword evidence="5 10" id="KW-0660">Purine salvage</keyword>
<dbReference type="FunFam" id="3.40.1190.20:FF:000014">
    <property type="entry name" value="ADO1p Adenosine kinase"/>
    <property type="match status" value="1"/>
</dbReference>
<comment type="catalytic activity">
    <reaction evidence="10">
        <text>adenosine + ATP = AMP + ADP + H(+)</text>
        <dbReference type="Rhea" id="RHEA:20824"/>
        <dbReference type="ChEBI" id="CHEBI:15378"/>
        <dbReference type="ChEBI" id="CHEBI:16335"/>
        <dbReference type="ChEBI" id="CHEBI:30616"/>
        <dbReference type="ChEBI" id="CHEBI:456215"/>
        <dbReference type="ChEBI" id="CHEBI:456216"/>
        <dbReference type="EC" id="2.7.1.20"/>
    </reaction>
</comment>
<keyword evidence="10" id="KW-0460">Magnesium</keyword>
<dbReference type="PANTHER" id="PTHR45769:SF3">
    <property type="entry name" value="ADENOSINE KINASE"/>
    <property type="match status" value="1"/>
</dbReference>
<evidence type="ECO:0000256" key="5">
    <source>
        <dbReference type="ARBA" id="ARBA00022726"/>
    </source>
</evidence>
<evidence type="ECO:0000256" key="10">
    <source>
        <dbReference type="RuleBase" id="RU368116"/>
    </source>
</evidence>
<feature type="non-terminal residue" evidence="12">
    <location>
        <position position="1"/>
    </location>
</feature>
<evidence type="ECO:0000256" key="8">
    <source>
        <dbReference type="ARBA" id="ARBA00022840"/>
    </source>
</evidence>
<dbReference type="Pfam" id="PF00294">
    <property type="entry name" value="PfkB"/>
    <property type="match status" value="1"/>
</dbReference>
<dbReference type="GO" id="GO:0044209">
    <property type="term" value="P:AMP salvage"/>
    <property type="evidence" value="ECO:0007669"/>
    <property type="project" value="UniProtKB-UniRule"/>
</dbReference>
<comment type="subunit">
    <text evidence="10">Monomer.</text>
</comment>
<dbReference type="CDD" id="cd01168">
    <property type="entry name" value="adenosine_kinase"/>
    <property type="match status" value="1"/>
</dbReference>
<dbReference type="AlphaFoldDB" id="A0AAV5VZI3"/>
<reference evidence="12" key="1">
    <citation type="submission" date="2023-10" db="EMBL/GenBank/DDBJ databases">
        <title>Genome assembly of Pristionchus species.</title>
        <authorList>
            <person name="Yoshida K."/>
            <person name="Sommer R.J."/>
        </authorList>
    </citation>
    <scope>NUCLEOTIDE SEQUENCE</scope>
    <source>
        <strain evidence="12">RS5133</strain>
    </source>
</reference>
<dbReference type="EC" id="2.7.1.20" evidence="3 10"/>
<evidence type="ECO:0000256" key="9">
    <source>
        <dbReference type="PIRSR" id="PIRSR601805-1"/>
    </source>
</evidence>